<name>A0A4P9XKT6_9FUNG</name>
<feature type="compositionally biased region" description="Acidic residues" evidence="1">
    <location>
        <begin position="428"/>
        <end position="443"/>
    </location>
</feature>
<feature type="region of interest" description="Disordered" evidence="1">
    <location>
        <begin position="426"/>
        <end position="459"/>
    </location>
</feature>
<sequence length="459" mass="50758">MTETVGECHQLTQLPEELLLRLLVWMDIVELCRLSATSRWMYRLVLESGELWRRVDLSTQSLLRALLPAGSNTGNLSAILASESAGAIVPVNSTPAVPDPWVIINVNDAAVDDINGETQINELLTATMAAHARNRLREEQFMLFFNGVLGWSAMAAIRRVRLDDTGATDNVVAVLLARCKQLEWLSVRRCREITRGSVAQLLNSYWNIGKLLRLRVINFDRAERHDASLHWHFSNRLINRETSEMCLEAMRGMDRERRARRRVALRKKLEEETLSSCDASSAMAKSAKGKALGDALPIDSPFPNTHTSQLTSATTYTAGIAIDDGLDSDNDALAKDENLIEVWPMPCTACPVQLAEQRRQIPIGWLCPRCNWYLCERCDDTGRRTHGAHSVAVTATPGSQGNEESAVAVGSINILHELIDVFETAVDTGEDDVDATSESEQSTEENAAGSEDSADEEDA</sequence>
<dbReference type="SUPFAM" id="SSF81383">
    <property type="entry name" value="F-box domain"/>
    <property type="match status" value="1"/>
</dbReference>
<dbReference type="Pfam" id="PF12937">
    <property type="entry name" value="F-box-like"/>
    <property type="match status" value="1"/>
</dbReference>
<keyword evidence="4" id="KW-1185">Reference proteome</keyword>
<protein>
    <recommendedName>
        <fullName evidence="2">F-box domain-containing protein</fullName>
    </recommendedName>
</protein>
<evidence type="ECO:0000256" key="1">
    <source>
        <dbReference type="SAM" id="MobiDB-lite"/>
    </source>
</evidence>
<proteinExistence type="predicted"/>
<dbReference type="PROSITE" id="PS50181">
    <property type="entry name" value="FBOX"/>
    <property type="match status" value="1"/>
</dbReference>
<dbReference type="OrthoDB" id="423607at2759"/>
<reference evidence="4" key="1">
    <citation type="journal article" date="2018" name="Nat. Microbiol.">
        <title>Leveraging single-cell genomics to expand the fungal tree of life.</title>
        <authorList>
            <person name="Ahrendt S.R."/>
            <person name="Quandt C.A."/>
            <person name="Ciobanu D."/>
            <person name="Clum A."/>
            <person name="Salamov A."/>
            <person name="Andreopoulos B."/>
            <person name="Cheng J.F."/>
            <person name="Woyke T."/>
            <person name="Pelin A."/>
            <person name="Henrissat B."/>
            <person name="Reynolds N.K."/>
            <person name="Benny G.L."/>
            <person name="Smith M.E."/>
            <person name="James T.Y."/>
            <person name="Grigoriev I.V."/>
        </authorList>
    </citation>
    <scope>NUCLEOTIDE SEQUENCE [LARGE SCALE GENOMIC DNA]</scope>
    <source>
        <strain evidence="4">RSA 1356</strain>
    </source>
</reference>
<evidence type="ECO:0000313" key="4">
    <source>
        <dbReference type="Proteomes" id="UP000271241"/>
    </source>
</evidence>
<dbReference type="InterPro" id="IPR032675">
    <property type="entry name" value="LRR_dom_sf"/>
</dbReference>
<evidence type="ECO:0000259" key="2">
    <source>
        <dbReference type="PROSITE" id="PS50181"/>
    </source>
</evidence>
<dbReference type="EMBL" id="KZ992883">
    <property type="protein sequence ID" value="RKP06434.1"/>
    <property type="molecule type" value="Genomic_DNA"/>
</dbReference>
<dbReference type="InterPro" id="IPR036047">
    <property type="entry name" value="F-box-like_dom_sf"/>
</dbReference>
<dbReference type="Gene3D" id="3.80.10.10">
    <property type="entry name" value="Ribonuclease Inhibitor"/>
    <property type="match status" value="2"/>
</dbReference>
<accession>A0A4P9XKT6</accession>
<evidence type="ECO:0000313" key="3">
    <source>
        <dbReference type="EMBL" id="RKP06434.1"/>
    </source>
</evidence>
<dbReference type="InterPro" id="IPR001810">
    <property type="entry name" value="F-box_dom"/>
</dbReference>
<dbReference type="AlphaFoldDB" id="A0A4P9XKT6"/>
<gene>
    <name evidence="3" type="ORF">THASP1DRAFT_31750</name>
</gene>
<feature type="domain" description="F-box" evidence="2">
    <location>
        <begin position="8"/>
        <end position="55"/>
    </location>
</feature>
<dbReference type="Proteomes" id="UP000271241">
    <property type="component" value="Unassembled WGS sequence"/>
</dbReference>
<organism evidence="3 4">
    <name type="scientific">Thamnocephalis sphaerospora</name>
    <dbReference type="NCBI Taxonomy" id="78915"/>
    <lineage>
        <taxon>Eukaryota</taxon>
        <taxon>Fungi</taxon>
        <taxon>Fungi incertae sedis</taxon>
        <taxon>Zoopagomycota</taxon>
        <taxon>Zoopagomycotina</taxon>
        <taxon>Zoopagomycetes</taxon>
        <taxon>Zoopagales</taxon>
        <taxon>Sigmoideomycetaceae</taxon>
        <taxon>Thamnocephalis</taxon>
    </lineage>
</organism>